<name>A0A7W0C7S4_9BACT</name>
<evidence type="ECO:0000256" key="3">
    <source>
        <dbReference type="ARBA" id="ARBA00022840"/>
    </source>
</evidence>
<comment type="similarity">
    <text evidence="1 4">Belongs to the heat shock protein 70 family.</text>
</comment>
<dbReference type="AlphaFoldDB" id="A0A7W0C7S4"/>
<comment type="caution">
    <text evidence="5">The sequence shown here is derived from an EMBL/GenBank/DDBJ whole genome shotgun (WGS) entry which is preliminary data.</text>
</comment>
<dbReference type="GO" id="GO:0140662">
    <property type="term" value="F:ATP-dependent protein folding chaperone"/>
    <property type="evidence" value="ECO:0007669"/>
    <property type="project" value="InterPro"/>
</dbReference>
<dbReference type="SUPFAM" id="SSF53067">
    <property type="entry name" value="Actin-like ATPase domain"/>
    <property type="match status" value="2"/>
</dbReference>
<dbReference type="PROSITE" id="PS00297">
    <property type="entry name" value="HSP70_1"/>
    <property type="match status" value="1"/>
</dbReference>
<reference evidence="5 6" key="1">
    <citation type="submission" date="2020-07" db="EMBL/GenBank/DDBJ databases">
        <title>Genomic Encyclopedia of Type Strains, Phase IV (KMG-IV): sequencing the most valuable type-strain genomes for metagenomic binning, comparative biology and taxonomic classification.</title>
        <authorList>
            <person name="Goeker M."/>
        </authorList>
    </citation>
    <scope>NUCLEOTIDE SEQUENCE [LARGE SCALE GENOMIC DNA]</scope>
    <source>
        <strain evidence="5 6">DSM 17721</strain>
    </source>
</reference>
<dbReference type="PANTHER" id="PTHR19375">
    <property type="entry name" value="HEAT SHOCK PROTEIN 70KDA"/>
    <property type="match status" value="1"/>
</dbReference>
<gene>
    <name evidence="5" type="ORF">HNR65_001041</name>
</gene>
<proteinExistence type="inferred from homology"/>
<dbReference type="GO" id="GO:0005524">
    <property type="term" value="F:ATP binding"/>
    <property type="evidence" value="ECO:0007669"/>
    <property type="project" value="UniProtKB-KW"/>
</dbReference>
<accession>A0A7W0C7S4</accession>
<dbReference type="EMBL" id="JACDUS010000002">
    <property type="protein sequence ID" value="MBA2880723.1"/>
    <property type="molecule type" value="Genomic_DNA"/>
</dbReference>
<keyword evidence="3 4" id="KW-0067">ATP-binding</keyword>
<organism evidence="5 6">
    <name type="scientific">Desulfosalsimonas propionicica</name>
    <dbReference type="NCBI Taxonomy" id="332175"/>
    <lineage>
        <taxon>Bacteria</taxon>
        <taxon>Pseudomonadati</taxon>
        <taxon>Thermodesulfobacteriota</taxon>
        <taxon>Desulfobacteria</taxon>
        <taxon>Desulfobacterales</taxon>
        <taxon>Desulfosalsimonadaceae</taxon>
        <taxon>Desulfosalsimonas</taxon>
    </lineage>
</organism>
<dbReference type="InterPro" id="IPR013126">
    <property type="entry name" value="Hsp_70_fam"/>
</dbReference>
<dbReference type="Gene3D" id="3.30.420.40">
    <property type="match status" value="2"/>
</dbReference>
<dbReference type="Proteomes" id="UP000525298">
    <property type="component" value="Unassembled WGS sequence"/>
</dbReference>
<evidence type="ECO:0000256" key="1">
    <source>
        <dbReference type="ARBA" id="ARBA00007381"/>
    </source>
</evidence>
<evidence type="ECO:0000256" key="4">
    <source>
        <dbReference type="RuleBase" id="RU003322"/>
    </source>
</evidence>
<evidence type="ECO:0000313" key="5">
    <source>
        <dbReference type="EMBL" id="MBA2880723.1"/>
    </source>
</evidence>
<keyword evidence="6" id="KW-1185">Reference proteome</keyword>
<dbReference type="PRINTS" id="PR00301">
    <property type="entry name" value="HEATSHOCK70"/>
</dbReference>
<keyword evidence="2 4" id="KW-0547">Nucleotide-binding</keyword>
<protein>
    <submittedName>
        <fullName evidence="5">Molecular chaperone DnaK (HSP70)</fullName>
    </submittedName>
</protein>
<dbReference type="CDD" id="cd10170">
    <property type="entry name" value="ASKHA_NBD_HSP70"/>
    <property type="match status" value="1"/>
</dbReference>
<evidence type="ECO:0000313" key="6">
    <source>
        <dbReference type="Proteomes" id="UP000525298"/>
    </source>
</evidence>
<sequence length="600" mass="65570">MDQPTYIIGIDLGTTNSVVAYTGATPETDQTQEVRVLEIAQVTAAHTIEKQPGLPSFIYLPGHAEAGDGAFALPWNADNQVVIGEYARMRAAEAPQRVIASAKSWLCNTSVDRNAAILPWEAADDVEKLSPVAASSALLAYLRQAWNYEMAGDNSALRMENQEIYLTVPASFDAVARELTVQAAEHAGLPRVTLLEEPQAAFYSWIDVSGDHWRKAVEKDELVLICDIGGGTTDFSLIRVSEEQGELVLDRIAVGEHLLVGGDNMDLALAYHVAAKMAESGTRLDSWQMRGLVHACRSAKEGAFSGLQDRNTWPVTILGRGSSLIGNTLKMDLPAEDISRVIIDGFFPQCPENEFPRAQRRTGLREAGLVYAADPAVTRHMAAFLTGRDRGHQETMAAPDAILFNGGVMKAPLIRERIKDVLDTWNHSSGRIREINTENYDLAVARGAAYYGQARHGRGIRIRAGLNKSYYIGVAAAMPAVPGMLQPVKALCVAPFGMEEGTVARITEKEFVLVVGEPVVFEFLGSVRRQDDPAGAVVEDWHDQIEEITTLETTLDGEPGTTVGVTLEAAATEIGTLELWCVSVEDQRRWKLEFNVRQQD</sequence>
<dbReference type="InterPro" id="IPR043129">
    <property type="entry name" value="ATPase_NBD"/>
</dbReference>
<dbReference type="InterPro" id="IPR018181">
    <property type="entry name" value="Heat_shock_70_CS"/>
</dbReference>
<dbReference type="Pfam" id="PF00012">
    <property type="entry name" value="HSP70"/>
    <property type="match status" value="1"/>
</dbReference>
<dbReference type="RefSeq" id="WP_181550383.1">
    <property type="nucleotide sequence ID" value="NZ_JACDUS010000002.1"/>
</dbReference>
<evidence type="ECO:0000256" key="2">
    <source>
        <dbReference type="ARBA" id="ARBA00022741"/>
    </source>
</evidence>